<dbReference type="InterPro" id="IPR025132">
    <property type="entry name" value="DUF4058"/>
</dbReference>
<gene>
    <name evidence="2" type="ORF">TsocGM_04340</name>
</gene>
<proteinExistence type="predicted"/>
<protein>
    <submittedName>
        <fullName evidence="2">DUF4058 family protein</fullName>
    </submittedName>
</protein>
<dbReference type="EMBL" id="RYZH01000005">
    <property type="protein sequence ID" value="RUL89088.1"/>
    <property type="molecule type" value="Genomic_DNA"/>
</dbReference>
<name>A0A432MQ00_9BACT</name>
<sequence length="112" mass="12413">MNLLRAGTRVTLLAPESFPEDDRTTSQVVSWRARRPEAVEVDRVPLRERLPIIPIPLRPEDPDVPLDLQELIDLAFENGRSGGIDDRAEPDPPLSQEDAAGADGLLRGRGLR</sequence>
<dbReference type="AlphaFoldDB" id="A0A432MQ00"/>
<dbReference type="Proteomes" id="UP000280296">
    <property type="component" value="Unassembled WGS sequence"/>
</dbReference>
<feature type="region of interest" description="Disordered" evidence="1">
    <location>
        <begin position="79"/>
        <end position="112"/>
    </location>
</feature>
<evidence type="ECO:0000256" key="1">
    <source>
        <dbReference type="SAM" id="MobiDB-lite"/>
    </source>
</evidence>
<keyword evidence="3" id="KW-1185">Reference proteome</keyword>
<evidence type="ECO:0000313" key="2">
    <source>
        <dbReference type="EMBL" id="RUL89088.1"/>
    </source>
</evidence>
<reference evidence="2 3" key="2">
    <citation type="submission" date="2019-01" db="EMBL/GenBank/DDBJ databases">
        <title>Tautonia sociabilis, a novel thermotolerant planctomycete of Isosphaeraceae family, isolated from a 4000 m deep subterranean habitat.</title>
        <authorList>
            <person name="Kovaleva O.L."/>
            <person name="Elcheninov A.G."/>
            <person name="Van Heerden E."/>
            <person name="Toshchakov S.V."/>
            <person name="Novikov A."/>
            <person name="Bonch-Osmolovskaya E.A."/>
            <person name="Kublanov I.V."/>
        </authorList>
    </citation>
    <scope>NUCLEOTIDE SEQUENCE [LARGE SCALE GENOMIC DNA]</scope>
    <source>
        <strain evidence="2 3">GM2012</strain>
    </source>
</reference>
<evidence type="ECO:0000313" key="3">
    <source>
        <dbReference type="Proteomes" id="UP000280296"/>
    </source>
</evidence>
<accession>A0A432MQ00</accession>
<organism evidence="2 3">
    <name type="scientific">Tautonia sociabilis</name>
    <dbReference type="NCBI Taxonomy" id="2080755"/>
    <lineage>
        <taxon>Bacteria</taxon>
        <taxon>Pseudomonadati</taxon>
        <taxon>Planctomycetota</taxon>
        <taxon>Planctomycetia</taxon>
        <taxon>Isosphaerales</taxon>
        <taxon>Isosphaeraceae</taxon>
        <taxon>Tautonia</taxon>
    </lineage>
</organism>
<dbReference type="Pfam" id="PF13267">
    <property type="entry name" value="DUF4058"/>
    <property type="match status" value="1"/>
</dbReference>
<reference evidence="2 3" key="1">
    <citation type="submission" date="2018-12" db="EMBL/GenBank/DDBJ databases">
        <authorList>
            <person name="Toschakov S.V."/>
        </authorList>
    </citation>
    <scope>NUCLEOTIDE SEQUENCE [LARGE SCALE GENOMIC DNA]</scope>
    <source>
        <strain evidence="2 3">GM2012</strain>
    </source>
</reference>
<comment type="caution">
    <text evidence="2">The sequence shown here is derived from an EMBL/GenBank/DDBJ whole genome shotgun (WGS) entry which is preliminary data.</text>
</comment>